<dbReference type="Proteomes" id="UP001209878">
    <property type="component" value="Unassembled WGS sequence"/>
</dbReference>
<organism evidence="3 4">
    <name type="scientific">Ridgeia piscesae</name>
    <name type="common">Tubeworm</name>
    <dbReference type="NCBI Taxonomy" id="27915"/>
    <lineage>
        <taxon>Eukaryota</taxon>
        <taxon>Metazoa</taxon>
        <taxon>Spiralia</taxon>
        <taxon>Lophotrochozoa</taxon>
        <taxon>Annelida</taxon>
        <taxon>Polychaeta</taxon>
        <taxon>Sedentaria</taxon>
        <taxon>Canalipalpata</taxon>
        <taxon>Sabellida</taxon>
        <taxon>Siboglinidae</taxon>
        <taxon>Ridgeia</taxon>
    </lineage>
</organism>
<feature type="signal peptide" evidence="2">
    <location>
        <begin position="1"/>
        <end position="20"/>
    </location>
</feature>
<evidence type="ECO:0000256" key="1">
    <source>
        <dbReference type="SAM" id="MobiDB-lite"/>
    </source>
</evidence>
<keyword evidence="2" id="KW-0732">Signal</keyword>
<accession>A0AAD9MVX3</accession>
<protein>
    <submittedName>
        <fullName evidence="3">Uncharacterized protein</fullName>
    </submittedName>
</protein>
<sequence length="310" mass="33195">MCSPLPLRLWCMAAMAPALTTEAATRARDTLTPPSQPSNGHGPVVNNGRVFSNSVLVDASCVLQPKSTVVSSTVVTGKSRIVTLPKEFILDQRQAHRPVVSRSLVVSGRNVINLGTISDLSKIYQSQRTAISVSATVNNVPQGMTMTQTSTMATNTSTAAGGKLLSLNITAAGLCGTGEGHSAQSTTKLSTQPVAGSHNSTLELSNGINILSHSRISTPPSITHCGVNKQTDTVFDTSRRQRFAVVRHAVDTELQIPLSPLVKTLCPGLLFQPKMISGGFTNCVQYFQQFDISNGCWLRNRFVDSFVVLW</sequence>
<keyword evidence="4" id="KW-1185">Reference proteome</keyword>
<evidence type="ECO:0000313" key="4">
    <source>
        <dbReference type="Proteomes" id="UP001209878"/>
    </source>
</evidence>
<feature type="region of interest" description="Disordered" evidence="1">
    <location>
        <begin position="25"/>
        <end position="45"/>
    </location>
</feature>
<evidence type="ECO:0000313" key="3">
    <source>
        <dbReference type="EMBL" id="KAK2145811.1"/>
    </source>
</evidence>
<gene>
    <name evidence="3" type="ORF">NP493_3788g00000</name>
</gene>
<reference evidence="3" key="1">
    <citation type="journal article" date="2023" name="Mol. Biol. Evol.">
        <title>Third-Generation Sequencing Reveals the Adaptive Role of the Epigenome in Three Deep-Sea Polychaetes.</title>
        <authorList>
            <person name="Perez M."/>
            <person name="Aroh O."/>
            <person name="Sun Y."/>
            <person name="Lan Y."/>
            <person name="Juniper S.K."/>
            <person name="Young C.R."/>
            <person name="Angers B."/>
            <person name="Qian P.Y."/>
        </authorList>
    </citation>
    <scope>NUCLEOTIDE SEQUENCE</scope>
    <source>
        <strain evidence="3">R07B-5</strain>
    </source>
</reference>
<evidence type="ECO:0000256" key="2">
    <source>
        <dbReference type="SAM" id="SignalP"/>
    </source>
</evidence>
<proteinExistence type="predicted"/>
<dbReference type="AlphaFoldDB" id="A0AAD9MVX3"/>
<feature type="chain" id="PRO_5042280382" evidence="2">
    <location>
        <begin position="21"/>
        <end position="310"/>
    </location>
</feature>
<name>A0AAD9MVX3_RIDPI</name>
<dbReference type="EMBL" id="JAODUO010003831">
    <property type="protein sequence ID" value="KAK2145811.1"/>
    <property type="molecule type" value="Genomic_DNA"/>
</dbReference>
<comment type="caution">
    <text evidence="3">The sequence shown here is derived from an EMBL/GenBank/DDBJ whole genome shotgun (WGS) entry which is preliminary data.</text>
</comment>